<dbReference type="EMBL" id="BART01036779">
    <property type="protein sequence ID" value="GAH14417.1"/>
    <property type="molecule type" value="Genomic_DNA"/>
</dbReference>
<protein>
    <submittedName>
        <fullName evidence="1">Uncharacterized protein</fullName>
    </submittedName>
</protein>
<gene>
    <name evidence="1" type="ORF">S01H4_61861</name>
</gene>
<reference evidence="1" key="1">
    <citation type="journal article" date="2014" name="Front. Microbiol.">
        <title>High frequency of phylogenetically diverse reductive dehalogenase-homologous genes in deep subseafloor sedimentary metagenomes.</title>
        <authorList>
            <person name="Kawai M."/>
            <person name="Futagami T."/>
            <person name="Toyoda A."/>
            <person name="Takaki Y."/>
            <person name="Nishi S."/>
            <person name="Hori S."/>
            <person name="Arai W."/>
            <person name="Tsubouchi T."/>
            <person name="Morono Y."/>
            <person name="Uchiyama I."/>
            <person name="Ito T."/>
            <person name="Fujiyama A."/>
            <person name="Inagaki F."/>
            <person name="Takami H."/>
        </authorList>
    </citation>
    <scope>NUCLEOTIDE SEQUENCE</scope>
    <source>
        <strain evidence="1">Expedition CK06-06</strain>
    </source>
</reference>
<dbReference type="AlphaFoldDB" id="X1D2K4"/>
<feature type="non-terminal residue" evidence="1">
    <location>
        <position position="1"/>
    </location>
</feature>
<name>X1D2K4_9ZZZZ</name>
<sequence>SDAFIFRTTERLLEVCNQAPKVRKQLDEHKFYLEYGSYAKFRHKILKPE</sequence>
<comment type="caution">
    <text evidence="1">The sequence shown here is derived from an EMBL/GenBank/DDBJ whole genome shotgun (WGS) entry which is preliminary data.</text>
</comment>
<proteinExistence type="predicted"/>
<evidence type="ECO:0000313" key="1">
    <source>
        <dbReference type="EMBL" id="GAH14417.1"/>
    </source>
</evidence>
<organism evidence="1">
    <name type="scientific">marine sediment metagenome</name>
    <dbReference type="NCBI Taxonomy" id="412755"/>
    <lineage>
        <taxon>unclassified sequences</taxon>
        <taxon>metagenomes</taxon>
        <taxon>ecological metagenomes</taxon>
    </lineage>
</organism>
<accession>X1D2K4</accession>